<comment type="caution">
    <text evidence="1">The sequence shown here is derived from an EMBL/GenBank/DDBJ whole genome shotgun (WGS) entry which is preliminary data.</text>
</comment>
<dbReference type="EMBL" id="QBIY01013533">
    <property type="protein sequence ID" value="RXN02445.1"/>
    <property type="molecule type" value="Genomic_DNA"/>
</dbReference>
<accession>A0A498LAT0</accession>
<gene>
    <name evidence="1" type="ORF">ROHU_035011</name>
</gene>
<proteinExistence type="predicted"/>
<dbReference type="AlphaFoldDB" id="A0A498LAT0"/>
<evidence type="ECO:0000313" key="1">
    <source>
        <dbReference type="EMBL" id="RXN02445.1"/>
    </source>
</evidence>
<evidence type="ECO:0000313" key="2">
    <source>
        <dbReference type="Proteomes" id="UP000290572"/>
    </source>
</evidence>
<keyword evidence="2" id="KW-1185">Reference proteome</keyword>
<name>A0A498LAT0_LABRO</name>
<sequence length="88" mass="10235">MASEGSARFTLAAVQHLARRERVRAVPLRTLPEALRRVVRDRVPTGNFQERLWDVIERLHTRIVHQKMPHCRPSVWIGAERRVSMATT</sequence>
<reference evidence="1 2" key="1">
    <citation type="submission" date="2018-03" db="EMBL/GenBank/DDBJ databases">
        <title>Draft genome sequence of Rohu Carp (Labeo rohita).</title>
        <authorList>
            <person name="Das P."/>
            <person name="Kushwaha B."/>
            <person name="Joshi C.G."/>
            <person name="Kumar D."/>
            <person name="Nagpure N.S."/>
            <person name="Sahoo L."/>
            <person name="Das S.P."/>
            <person name="Bit A."/>
            <person name="Patnaik S."/>
            <person name="Meher P.K."/>
            <person name="Jayasankar P."/>
            <person name="Koringa P.G."/>
            <person name="Patel N.V."/>
            <person name="Hinsu A.T."/>
            <person name="Kumar R."/>
            <person name="Pandey M."/>
            <person name="Agarwal S."/>
            <person name="Srivastava S."/>
            <person name="Singh M."/>
            <person name="Iquebal M.A."/>
            <person name="Jaiswal S."/>
            <person name="Angadi U.B."/>
            <person name="Kumar N."/>
            <person name="Raza M."/>
            <person name="Shah T.M."/>
            <person name="Rai A."/>
            <person name="Jena J.K."/>
        </authorList>
    </citation>
    <scope>NUCLEOTIDE SEQUENCE [LARGE SCALE GENOMIC DNA]</scope>
    <source>
        <strain evidence="1">DASCIFA01</strain>
        <tissue evidence="1">Testis</tissue>
    </source>
</reference>
<dbReference type="Proteomes" id="UP000290572">
    <property type="component" value="Unassembled WGS sequence"/>
</dbReference>
<organism evidence="1 2">
    <name type="scientific">Labeo rohita</name>
    <name type="common">Indian major carp</name>
    <name type="synonym">Cyprinus rohita</name>
    <dbReference type="NCBI Taxonomy" id="84645"/>
    <lineage>
        <taxon>Eukaryota</taxon>
        <taxon>Metazoa</taxon>
        <taxon>Chordata</taxon>
        <taxon>Craniata</taxon>
        <taxon>Vertebrata</taxon>
        <taxon>Euteleostomi</taxon>
        <taxon>Actinopterygii</taxon>
        <taxon>Neopterygii</taxon>
        <taxon>Teleostei</taxon>
        <taxon>Ostariophysi</taxon>
        <taxon>Cypriniformes</taxon>
        <taxon>Cyprinidae</taxon>
        <taxon>Labeoninae</taxon>
        <taxon>Labeonini</taxon>
        <taxon>Labeo</taxon>
    </lineage>
</organism>
<protein>
    <submittedName>
        <fullName evidence="1">Uncharacterized protein</fullName>
    </submittedName>
</protein>